<evidence type="ECO:0000313" key="2">
    <source>
        <dbReference type="Proteomes" id="UP000183926"/>
    </source>
</evidence>
<accession>A0A1I7F8E6</accession>
<reference evidence="1 2" key="1">
    <citation type="submission" date="2016-10" db="EMBL/GenBank/DDBJ databases">
        <authorList>
            <person name="de Groot N.N."/>
        </authorList>
    </citation>
    <scope>NUCLEOTIDE SEQUENCE [LARGE SCALE GENOMIC DNA]</scope>
    <source>
        <strain evidence="1 2">Nm24</strain>
    </source>
</reference>
<evidence type="ECO:0000313" key="1">
    <source>
        <dbReference type="EMBL" id="SFU32434.1"/>
    </source>
</evidence>
<organism evidence="1 2">
    <name type="scientific">Nitrosomonas eutropha</name>
    <dbReference type="NCBI Taxonomy" id="916"/>
    <lineage>
        <taxon>Bacteria</taxon>
        <taxon>Pseudomonadati</taxon>
        <taxon>Pseudomonadota</taxon>
        <taxon>Betaproteobacteria</taxon>
        <taxon>Nitrosomonadales</taxon>
        <taxon>Nitrosomonadaceae</taxon>
        <taxon>Nitrosomonas</taxon>
    </lineage>
</organism>
<proteinExistence type="predicted"/>
<gene>
    <name evidence="1" type="ORF">SAMN05216339_101344</name>
</gene>
<dbReference type="AlphaFoldDB" id="A0A1I7F8E6"/>
<sequence length="179" mass="19745">MSAASAQAADGAIVISCWSNYFSHFDKETLRYTDTLSRWEDNSAGNNLLRKHLLFAQADSLPIRLVVTTAQNTLAINQGWDASKITKTFHIKPDVIGQLTFFDGDQFTIDYRSNKSFEADGHAAAQLKRYAAVIDLLTPRVTLCPALSALVSGSETGEAGKPSREDLFWRCGKRPFLGN</sequence>
<dbReference type="Proteomes" id="UP000183926">
    <property type="component" value="Unassembled WGS sequence"/>
</dbReference>
<protein>
    <submittedName>
        <fullName evidence="1">Uncharacterized protein</fullName>
    </submittedName>
</protein>
<name>A0A1I7F8E6_9PROT</name>
<dbReference type="EMBL" id="FPBL01000001">
    <property type="protein sequence ID" value="SFU32434.1"/>
    <property type="molecule type" value="Genomic_DNA"/>
</dbReference>